<organism evidence="1 2">
    <name type="scientific">Sphingomonas limnosediminicola</name>
    <dbReference type="NCBI Taxonomy" id="940133"/>
    <lineage>
        <taxon>Bacteria</taxon>
        <taxon>Pseudomonadati</taxon>
        <taxon>Pseudomonadota</taxon>
        <taxon>Alphaproteobacteria</taxon>
        <taxon>Sphingomonadales</taxon>
        <taxon>Sphingomonadaceae</taxon>
        <taxon>Sphingomonas</taxon>
    </lineage>
</organism>
<dbReference type="SUPFAM" id="SSF52540">
    <property type="entry name" value="P-loop containing nucleoside triphosphate hydrolases"/>
    <property type="match status" value="1"/>
</dbReference>
<evidence type="ECO:0008006" key="3">
    <source>
        <dbReference type="Google" id="ProtNLM"/>
    </source>
</evidence>
<sequence length="234" mass="25030">MSRVAGDLNLVAGGASRAAEKDRLPSGPGGRWRLPVPSGPTLSELFAAHPRDGGWAGFLLPQLGTGKPLLWVQDRMAILESGRIYPPGMPGRELIHIEARDARDALWAMEEGVRCAAISAVIGEIWGDPGALDFTATRRLAVASERSGTSCWLVRLGGNANLSGARMRWRLASALSLENALDPRAPGTPAWDAELFRARGLPPGRWGIAYDADTFHLVAGPGDRALGEERRLLA</sequence>
<name>A0ABP7LJ30_9SPHN</name>
<protein>
    <recommendedName>
        <fullName evidence="3">Protein ImuA</fullName>
    </recommendedName>
</protein>
<dbReference type="Proteomes" id="UP001500827">
    <property type="component" value="Unassembled WGS sequence"/>
</dbReference>
<dbReference type="EMBL" id="BAABBM010000001">
    <property type="protein sequence ID" value="GAA3900483.1"/>
    <property type="molecule type" value="Genomic_DNA"/>
</dbReference>
<accession>A0ABP7LJ30</accession>
<evidence type="ECO:0000313" key="2">
    <source>
        <dbReference type="Proteomes" id="UP001500827"/>
    </source>
</evidence>
<proteinExistence type="predicted"/>
<comment type="caution">
    <text evidence="1">The sequence shown here is derived from an EMBL/GenBank/DDBJ whole genome shotgun (WGS) entry which is preliminary data.</text>
</comment>
<gene>
    <name evidence="1" type="ORF">GCM10022276_19120</name>
</gene>
<keyword evidence="2" id="KW-1185">Reference proteome</keyword>
<evidence type="ECO:0000313" key="1">
    <source>
        <dbReference type="EMBL" id="GAA3900483.1"/>
    </source>
</evidence>
<dbReference type="RefSeq" id="WP_344699464.1">
    <property type="nucleotide sequence ID" value="NZ_BAABBM010000001.1"/>
</dbReference>
<dbReference type="InterPro" id="IPR027417">
    <property type="entry name" value="P-loop_NTPase"/>
</dbReference>
<dbReference type="Gene3D" id="3.40.50.300">
    <property type="entry name" value="P-loop containing nucleotide triphosphate hydrolases"/>
    <property type="match status" value="1"/>
</dbReference>
<reference evidence="2" key="1">
    <citation type="journal article" date="2019" name="Int. J. Syst. Evol. Microbiol.">
        <title>The Global Catalogue of Microorganisms (GCM) 10K type strain sequencing project: providing services to taxonomists for standard genome sequencing and annotation.</title>
        <authorList>
            <consortium name="The Broad Institute Genomics Platform"/>
            <consortium name="The Broad Institute Genome Sequencing Center for Infectious Disease"/>
            <person name="Wu L."/>
            <person name="Ma J."/>
        </authorList>
    </citation>
    <scope>NUCLEOTIDE SEQUENCE [LARGE SCALE GENOMIC DNA]</scope>
    <source>
        <strain evidence="2">JCM 17543</strain>
    </source>
</reference>